<proteinExistence type="predicted"/>
<dbReference type="Proteomes" id="UP000243232">
    <property type="component" value="Chromosome I"/>
</dbReference>
<dbReference type="InterPro" id="IPR049841">
    <property type="entry name" value="VPA1267-like"/>
</dbReference>
<evidence type="ECO:0000256" key="1">
    <source>
        <dbReference type="SAM" id="MobiDB-lite"/>
    </source>
</evidence>
<dbReference type="EMBL" id="LT629785">
    <property type="protein sequence ID" value="SDU24825.1"/>
    <property type="molecule type" value="Genomic_DNA"/>
</dbReference>
<evidence type="ECO:0000313" key="3">
    <source>
        <dbReference type="Proteomes" id="UP000243232"/>
    </source>
</evidence>
<name>A0A1H2GZ99_9PSED</name>
<feature type="compositionally biased region" description="Basic and acidic residues" evidence="1">
    <location>
        <begin position="85"/>
        <end position="103"/>
    </location>
</feature>
<reference evidence="3" key="1">
    <citation type="submission" date="2016-10" db="EMBL/GenBank/DDBJ databases">
        <authorList>
            <person name="Varghese N."/>
            <person name="Submissions S."/>
        </authorList>
    </citation>
    <scope>NUCLEOTIDE SEQUENCE [LARGE SCALE GENOMIC DNA]</scope>
    <source>
        <strain evidence="3">DSM 17875</strain>
    </source>
</reference>
<dbReference type="RefSeq" id="WP_090196147.1">
    <property type="nucleotide sequence ID" value="NZ_LT629785.1"/>
</dbReference>
<organism evidence="2 3">
    <name type="scientific">Pseudomonas pohangensis</name>
    <dbReference type="NCBI Taxonomy" id="364197"/>
    <lineage>
        <taxon>Bacteria</taxon>
        <taxon>Pseudomonadati</taxon>
        <taxon>Pseudomonadota</taxon>
        <taxon>Gammaproteobacteria</taxon>
        <taxon>Pseudomonadales</taxon>
        <taxon>Pseudomonadaceae</taxon>
        <taxon>Pseudomonas</taxon>
    </lineage>
</organism>
<accession>A0A1H2GZ99</accession>
<protein>
    <submittedName>
        <fullName evidence="2">Uncharacterized protein</fullName>
    </submittedName>
</protein>
<sequence length="145" mass="16248">MANGQQTAEQNLAAFIAWSVSKSDDDFREYVHRGKLKRSEVAAECGFGKSALVQNPSIKNALETLECRLRSTGVLPPLVAATQPPHEEPPMRDREAKQRRNDGQRLNALEQENAALRAELAQAKAMLERYKLLSSFMEETGRLPR</sequence>
<dbReference type="STRING" id="364197.SAMN05216296_2642"/>
<dbReference type="AlphaFoldDB" id="A0A1H2GZ99"/>
<keyword evidence="3" id="KW-1185">Reference proteome</keyword>
<evidence type="ECO:0000313" key="2">
    <source>
        <dbReference type="EMBL" id="SDU24825.1"/>
    </source>
</evidence>
<dbReference type="OrthoDB" id="6118214at2"/>
<feature type="region of interest" description="Disordered" evidence="1">
    <location>
        <begin position="77"/>
        <end position="104"/>
    </location>
</feature>
<gene>
    <name evidence="2" type="ORF">SAMN05216296_2642</name>
</gene>
<dbReference type="NCBIfam" id="NF040697">
    <property type="entry name" value="VPA1267_fam"/>
    <property type="match status" value="1"/>
</dbReference>